<keyword evidence="4" id="KW-1185">Reference proteome</keyword>
<evidence type="ECO:0000313" key="3">
    <source>
        <dbReference type="EMBL" id="MFD2232461.1"/>
    </source>
</evidence>
<feature type="domain" description="HupH hydrogenase expression protein C-terminal" evidence="2">
    <location>
        <begin position="138"/>
        <end position="252"/>
    </location>
</feature>
<dbReference type="Gene3D" id="3.30.1370.140">
    <property type="entry name" value="HupH hydrogenase expression protein, C-terminal domain"/>
    <property type="match status" value="2"/>
</dbReference>
<dbReference type="Pfam" id="PF04809">
    <property type="entry name" value="HupH_C"/>
    <property type="match status" value="1"/>
</dbReference>
<comment type="similarity">
    <text evidence="1">Belongs to the HupH/HyaF family.</text>
</comment>
<dbReference type="RefSeq" id="WP_377313786.1">
    <property type="nucleotide sequence ID" value="NZ_JBHUIY010000002.1"/>
</dbReference>
<accession>A0ABW5C8E5</accession>
<sequence length="255" mass="26699">MTFDRPLALLASADGARLAAACPRIATLLPRLADALEGGASERFPLPADLDATERALLDDITGRGEVIARIRRPDGRRIEAEEAVMAGLWRLRISDADGQMVGEALDVGPVPGDLLPAVAPLPPLTLPAAAPDGAESGHALLAEIAHAAAHWQPGQPNYALTVAPPVMPDPAVGWLRDQLGQGPVELAVRGESGDCHVAATACRGVWSVRYRNGAGKIQLDAIEIGAVPETVCAAAEDRRDSALRLREIASAYFA</sequence>
<gene>
    <name evidence="3" type="ORF">ACFSNB_01440</name>
</gene>
<evidence type="ECO:0000259" key="2">
    <source>
        <dbReference type="Pfam" id="PF04809"/>
    </source>
</evidence>
<proteinExistence type="inferred from homology"/>
<evidence type="ECO:0000313" key="4">
    <source>
        <dbReference type="Proteomes" id="UP001597296"/>
    </source>
</evidence>
<dbReference type="EMBL" id="JBHUIY010000002">
    <property type="protein sequence ID" value="MFD2232461.1"/>
    <property type="molecule type" value="Genomic_DNA"/>
</dbReference>
<reference evidence="4" key="1">
    <citation type="journal article" date="2019" name="Int. J. Syst. Evol. Microbiol.">
        <title>The Global Catalogue of Microorganisms (GCM) 10K type strain sequencing project: providing services to taxonomists for standard genome sequencing and annotation.</title>
        <authorList>
            <consortium name="The Broad Institute Genomics Platform"/>
            <consortium name="The Broad Institute Genome Sequencing Center for Infectious Disease"/>
            <person name="Wu L."/>
            <person name="Ma J."/>
        </authorList>
    </citation>
    <scope>NUCLEOTIDE SEQUENCE [LARGE SCALE GENOMIC DNA]</scope>
    <source>
        <strain evidence="4">KCTC 15012</strain>
    </source>
</reference>
<organism evidence="3 4">
    <name type="scientific">Phaeospirillum tilakii</name>
    <dbReference type="NCBI Taxonomy" id="741673"/>
    <lineage>
        <taxon>Bacteria</taxon>
        <taxon>Pseudomonadati</taxon>
        <taxon>Pseudomonadota</taxon>
        <taxon>Alphaproteobacteria</taxon>
        <taxon>Rhodospirillales</taxon>
        <taxon>Rhodospirillaceae</taxon>
        <taxon>Phaeospirillum</taxon>
    </lineage>
</organism>
<name>A0ABW5C8E5_9PROT</name>
<dbReference type="InterPro" id="IPR006894">
    <property type="entry name" value="HupH_Hydgase_express_prot_C"/>
</dbReference>
<dbReference type="InterPro" id="IPR038527">
    <property type="entry name" value="HupH_C_sf"/>
</dbReference>
<dbReference type="Proteomes" id="UP001597296">
    <property type="component" value="Unassembled WGS sequence"/>
</dbReference>
<protein>
    <submittedName>
        <fullName evidence="3">Hydrogenase expression/formation C-terminal domain-containing protein</fullName>
    </submittedName>
</protein>
<evidence type="ECO:0000256" key="1">
    <source>
        <dbReference type="ARBA" id="ARBA00010832"/>
    </source>
</evidence>
<comment type="caution">
    <text evidence="3">The sequence shown here is derived from an EMBL/GenBank/DDBJ whole genome shotgun (WGS) entry which is preliminary data.</text>
</comment>